<dbReference type="AlphaFoldDB" id="A0A7W8CZ82"/>
<dbReference type="EMBL" id="JACHHK010000007">
    <property type="protein sequence ID" value="MBB5183734.1"/>
    <property type="molecule type" value="Genomic_DNA"/>
</dbReference>
<keyword evidence="5 6" id="KW-0472">Membrane</keyword>
<feature type="transmembrane region" description="Helical" evidence="6">
    <location>
        <begin position="248"/>
        <end position="269"/>
    </location>
</feature>
<evidence type="ECO:0000256" key="4">
    <source>
        <dbReference type="ARBA" id="ARBA00022989"/>
    </source>
</evidence>
<accession>A0A7W8CZ82</accession>
<evidence type="ECO:0000256" key="3">
    <source>
        <dbReference type="ARBA" id="ARBA00022692"/>
    </source>
</evidence>
<feature type="transmembrane region" description="Helical" evidence="6">
    <location>
        <begin position="330"/>
        <end position="350"/>
    </location>
</feature>
<comment type="caution">
    <text evidence="7">The sequence shown here is derived from an EMBL/GenBank/DDBJ whole genome shotgun (WGS) entry which is preliminary data.</text>
</comment>
<name>A0A7W8CZ82_9FIRM</name>
<gene>
    <name evidence="7" type="ORF">HNQ47_001773</name>
</gene>
<dbReference type="Proteomes" id="UP000539953">
    <property type="component" value="Unassembled WGS sequence"/>
</dbReference>
<dbReference type="InterPro" id="IPR050833">
    <property type="entry name" value="Poly_Biosynth_Transport"/>
</dbReference>
<sequence length="493" mass="55680">MQQTSVKKNFIMNALLTMSSFIFPLITFPYVSTILSPSGYGSVTFATSVITYFSMFAQLGIPTYGIRACAQVRDDKEKLSRTTQELFIINLVMSILAYIVFFICLFTVPRLAQEKPLFLIISLLIMFNCIGMEWLYKGLEQYTYITIRSVLFKFIALLAMFALIHAKSDYIIYGAISIFASSASSLLNFIYARKFIIVRPVGHYNFKRHLRPIGIFFAMSCATTVYTNLDTVMLGFMKTNTDVGYYQAAVKIKTVLVSIVTSLGTVLLPRASYYIEHNEKEQFENITKKALNFVILISIPLAVYFTLFASEGIYFLSSQDYTGAIRPMQIIMPTLIFIGLTNILGMQILVPTGNEICVLYSEVAGGIVDFIINLILIPSMASSGAAIGTLVAEFVVLIVQLHYTKDFVADIFKSFNYFRILISLAASVFISSFFKDLQILNSLRWNSFLVIVITGIIFFGIYGLLLLLMKEPFVIDMKNDLLRRFKGEKHEKV</sequence>
<keyword evidence="2" id="KW-1003">Cell membrane</keyword>
<feature type="transmembrane region" description="Helical" evidence="6">
    <location>
        <begin position="170"/>
        <end position="192"/>
    </location>
</feature>
<feature type="transmembrane region" description="Helical" evidence="6">
    <location>
        <begin position="290"/>
        <end position="310"/>
    </location>
</feature>
<feature type="transmembrane region" description="Helical" evidence="6">
    <location>
        <begin position="446"/>
        <end position="468"/>
    </location>
</feature>
<dbReference type="Pfam" id="PF01943">
    <property type="entry name" value="Polysacc_synt"/>
    <property type="match status" value="1"/>
</dbReference>
<keyword evidence="3 6" id="KW-0812">Transmembrane</keyword>
<feature type="transmembrane region" description="Helical" evidence="6">
    <location>
        <begin position="12"/>
        <end position="31"/>
    </location>
</feature>
<evidence type="ECO:0000256" key="5">
    <source>
        <dbReference type="ARBA" id="ARBA00023136"/>
    </source>
</evidence>
<protein>
    <submittedName>
        <fullName evidence="7">O-antigen/teichoic acid export membrane protein</fullName>
    </submittedName>
</protein>
<proteinExistence type="predicted"/>
<feature type="transmembrane region" description="Helical" evidence="6">
    <location>
        <begin position="87"/>
        <end position="111"/>
    </location>
</feature>
<dbReference type="InterPro" id="IPR002797">
    <property type="entry name" value="Polysacc_synth"/>
</dbReference>
<keyword evidence="4 6" id="KW-1133">Transmembrane helix</keyword>
<dbReference type="RefSeq" id="WP_221248091.1">
    <property type="nucleotide sequence ID" value="NZ_JACHHK010000007.1"/>
</dbReference>
<feature type="transmembrane region" description="Helical" evidence="6">
    <location>
        <begin position="415"/>
        <end position="434"/>
    </location>
</feature>
<feature type="transmembrane region" description="Helical" evidence="6">
    <location>
        <begin position="117"/>
        <end position="136"/>
    </location>
</feature>
<feature type="transmembrane region" description="Helical" evidence="6">
    <location>
        <begin position="213"/>
        <end position="236"/>
    </location>
</feature>
<dbReference type="PANTHER" id="PTHR30250">
    <property type="entry name" value="PST FAMILY PREDICTED COLANIC ACID TRANSPORTER"/>
    <property type="match status" value="1"/>
</dbReference>
<evidence type="ECO:0000313" key="8">
    <source>
        <dbReference type="Proteomes" id="UP000539953"/>
    </source>
</evidence>
<evidence type="ECO:0000256" key="1">
    <source>
        <dbReference type="ARBA" id="ARBA00004651"/>
    </source>
</evidence>
<reference evidence="7 8" key="1">
    <citation type="submission" date="2020-08" db="EMBL/GenBank/DDBJ databases">
        <title>Genomic Encyclopedia of Type Strains, Phase IV (KMG-IV): sequencing the most valuable type-strain genomes for metagenomic binning, comparative biology and taxonomic classification.</title>
        <authorList>
            <person name="Goeker M."/>
        </authorList>
    </citation>
    <scope>NUCLEOTIDE SEQUENCE [LARGE SCALE GENOMIC DNA]</scope>
    <source>
        <strain evidence="7 8">DSM 25799</strain>
    </source>
</reference>
<dbReference type="CDD" id="cd13128">
    <property type="entry name" value="MATE_Wzx_like"/>
    <property type="match status" value="1"/>
</dbReference>
<comment type="subcellular location">
    <subcellularLocation>
        <location evidence="1">Cell membrane</location>
        <topology evidence="1">Multi-pass membrane protein</topology>
    </subcellularLocation>
</comment>
<feature type="transmembrane region" description="Helical" evidence="6">
    <location>
        <begin position="383"/>
        <end position="403"/>
    </location>
</feature>
<organism evidence="7 8">
    <name type="scientific">Catenisphaera adipataccumulans</name>
    <dbReference type="NCBI Taxonomy" id="700500"/>
    <lineage>
        <taxon>Bacteria</taxon>
        <taxon>Bacillati</taxon>
        <taxon>Bacillota</taxon>
        <taxon>Erysipelotrichia</taxon>
        <taxon>Erysipelotrichales</taxon>
        <taxon>Erysipelotrichaceae</taxon>
        <taxon>Catenisphaera</taxon>
    </lineage>
</organism>
<dbReference type="PANTHER" id="PTHR30250:SF11">
    <property type="entry name" value="O-ANTIGEN TRANSPORTER-RELATED"/>
    <property type="match status" value="1"/>
</dbReference>
<evidence type="ECO:0000313" key="7">
    <source>
        <dbReference type="EMBL" id="MBB5183734.1"/>
    </source>
</evidence>
<keyword evidence="8" id="KW-1185">Reference proteome</keyword>
<evidence type="ECO:0000256" key="2">
    <source>
        <dbReference type="ARBA" id="ARBA00022475"/>
    </source>
</evidence>
<feature type="transmembrane region" description="Helical" evidence="6">
    <location>
        <begin position="357"/>
        <end position="377"/>
    </location>
</feature>
<dbReference type="GO" id="GO:0005886">
    <property type="term" value="C:plasma membrane"/>
    <property type="evidence" value="ECO:0007669"/>
    <property type="project" value="UniProtKB-SubCell"/>
</dbReference>
<feature type="transmembrane region" description="Helical" evidence="6">
    <location>
        <begin position="143"/>
        <end position="164"/>
    </location>
</feature>
<evidence type="ECO:0000256" key="6">
    <source>
        <dbReference type="SAM" id="Phobius"/>
    </source>
</evidence>
<feature type="transmembrane region" description="Helical" evidence="6">
    <location>
        <begin position="43"/>
        <end position="66"/>
    </location>
</feature>